<dbReference type="EMBL" id="QYYA01000003">
    <property type="protein sequence ID" value="RJG17561.1"/>
    <property type="molecule type" value="Genomic_DNA"/>
</dbReference>
<dbReference type="PANTHER" id="PTHR21174:SF0">
    <property type="entry name" value="HD PHOSPHOHYDROLASE FAMILY PROTEIN-RELATED"/>
    <property type="match status" value="1"/>
</dbReference>
<dbReference type="OrthoDB" id="9808993at2"/>
<organism evidence="1 2">
    <name type="scientific">Alcanivorax profundi</name>
    <dbReference type="NCBI Taxonomy" id="2338368"/>
    <lineage>
        <taxon>Bacteria</taxon>
        <taxon>Pseudomonadati</taxon>
        <taxon>Pseudomonadota</taxon>
        <taxon>Gammaproteobacteria</taxon>
        <taxon>Oceanospirillales</taxon>
        <taxon>Alcanivoracaceae</taxon>
        <taxon>Alcanivorax</taxon>
    </lineage>
</organism>
<accession>A0A418XXJ7</accession>
<dbReference type="AlphaFoldDB" id="A0A418XXJ7"/>
<keyword evidence="2" id="KW-1185">Reference proteome</keyword>
<evidence type="ECO:0000313" key="2">
    <source>
        <dbReference type="Proteomes" id="UP000283734"/>
    </source>
</evidence>
<dbReference type="InterPro" id="IPR009218">
    <property type="entry name" value="HD_phosphohydro"/>
</dbReference>
<evidence type="ECO:0008006" key="3">
    <source>
        <dbReference type="Google" id="ProtNLM"/>
    </source>
</evidence>
<dbReference type="PIRSF" id="PIRSF035170">
    <property type="entry name" value="HD_phosphohydro"/>
    <property type="match status" value="1"/>
</dbReference>
<dbReference type="SUPFAM" id="SSF109604">
    <property type="entry name" value="HD-domain/PDEase-like"/>
    <property type="match status" value="1"/>
</dbReference>
<evidence type="ECO:0000313" key="1">
    <source>
        <dbReference type="EMBL" id="RJG17561.1"/>
    </source>
</evidence>
<name>A0A418XXJ7_9GAMM</name>
<dbReference type="Gene3D" id="1.10.3210.10">
    <property type="entry name" value="Hypothetical protein af1432"/>
    <property type="match status" value="1"/>
</dbReference>
<gene>
    <name evidence="1" type="ORF">D4A39_10185</name>
</gene>
<comment type="caution">
    <text evidence="1">The sequence shown here is derived from an EMBL/GenBank/DDBJ whole genome shotgun (WGS) entry which is preliminary data.</text>
</comment>
<sequence length="191" mass="22129">MLPEPDATWQQLATLYSEPHRHYHTLDHVAACLKWLDHYRHLADDQLTVELALWAHDVVYDPRASDNEARSADWFAEHFASSTLTKDQKNRVHTLILATIHPHPPTDMDMALLQDIDLGILGSDAELYDCYEVWIRQEYAFVSEEAFGEGRRAVLQGFLDSQVIYHTLALREKLELPARNNLSRTLVKLRR</sequence>
<dbReference type="PANTHER" id="PTHR21174">
    <property type="match status" value="1"/>
</dbReference>
<proteinExistence type="predicted"/>
<protein>
    <recommendedName>
        <fullName evidence="3">N-methyl-D-aspartate receptor NMDAR2C subunit</fullName>
    </recommendedName>
</protein>
<reference evidence="1 2" key="1">
    <citation type="submission" date="2018-09" db="EMBL/GenBank/DDBJ databases">
        <title>Alcanivorax profundi sp. nov., isolated from 1000 m-depth seawater of the Mariana Trench.</title>
        <authorList>
            <person name="Liu J."/>
        </authorList>
    </citation>
    <scope>NUCLEOTIDE SEQUENCE [LARGE SCALE GENOMIC DNA]</scope>
    <source>
        <strain evidence="1 2">MTEO17</strain>
    </source>
</reference>
<dbReference type="Proteomes" id="UP000283734">
    <property type="component" value="Unassembled WGS sequence"/>
</dbReference>